<gene>
    <name evidence="3" type="ORF">CDL12_11232</name>
</gene>
<reference evidence="4" key="1">
    <citation type="journal article" date="2018" name="Gigascience">
        <title>Genome assembly of the Pink Ipe (Handroanthus impetiginosus, Bignoniaceae), a highly valued, ecologically keystone Neotropical timber forest tree.</title>
        <authorList>
            <person name="Silva-Junior O.B."/>
            <person name="Grattapaglia D."/>
            <person name="Novaes E."/>
            <person name="Collevatti R.G."/>
        </authorList>
    </citation>
    <scope>NUCLEOTIDE SEQUENCE [LARGE SCALE GENOMIC DNA]</scope>
    <source>
        <strain evidence="4">cv. UFG-1</strain>
    </source>
</reference>
<evidence type="ECO:0000313" key="4">
    <source>
        <dbReference type="Proteomes" id="UP000231279"/>
    </source>
</evidence>
<dbReference type="AlphaFoldDB" id="A0A2G9HFA7"/>
<feature type="transmembrane region" description="Helical" evidence="2">
    <location>
        <begin position="24"/>
        <end position="45"/>
    </location>
</feature>
<dbReference type="Proteomes" id="UP000231279">
    <property type="component" value="Unassembled WGS sequence"/>
</dbReference>
<organism evidence="3 4">
    <name type="scientific">Handroanthus impetiginosus</name>
    <dbReference type="NCBI Taxonomy" id="429701"/>
    <lineage>
        <taxon>Eukaryota</taxon>
        <taxon>Viridiplantae</taxon>
        <taxon>Streptophyta</taxon>
        <taxon>Embryophyta</taxon>
        <taxon>Tracheophyta</taxon>
        <taxon>Spermatophyta</taxon>
        <taxon>Magnoliopsida</taxon>
        <taxon>eudicotyledons</taxon>
        <taxon>Gunneridae</taxon>
        <taxon>Pentapetalae</taxon>
        <taxon>asterids</taxon>
        <taxon>lamiids</taxon>
        <taxon>Lamiales</taxon>
        <taxon>Bignoniaceae</taxon>
        <taxon>Crescentiina</taxon>
        <taxon>Tabebuia alliance</taxon>
        <taxon>Handroanthus</taxon>
    </lineage>
</organism>
<comment type="caution">
    <text evidence="3">The sequence shown here is derived from an EMBL/GenBank/DDBJ whole genome shotgun (WGS) entry which is preliminary data.</text>
</comment>
<dbReference type="STRING" id="429701.A0A2G9HFA7"/>
<dbReference type="EMBL" id="NKXS01001949">
    <property type="protein sequence ID" value="PIN16123.1"/>
    <property type="molecule type" value="Genomic_DNA"/>
</dbReference>
<dbReference type="PANTHER" id="PTHR11206">
    <property type="entry name" value="MULTIDRUG RESISTANCE PROTEIN"/>
    <property type="match status" value="1"/>
</dbReference>
<accession>A0A2G9HFA7</accession>
<keyword evidence="4" id="KW-1185">Reference proteome</keyword>
<dbReference type="GO" id="GO:0042910">
    <property type="term" value="F:xenobiotic transmembrane transporter activity"/>
    <property type="evidence" value="ECO:0007669"/>
    <property type="project" value="InterPro"/>
</dbReference>
<dbReference type="GO" id="GO:0015297">
    <property type="term" value="F:antiporter activity"/>
    <property type="evidence" value="ECO:0007669"/>
    <property type="project" value="InterPro"/>
</dbReference>
<comment type="similarity">
    <text evidence="1">Belongs to the multi antimicrobial extrusion (MATE) (TC 2.A.66.1) family.</text>
</comment>
<evidence type="ECO:0000256" key="1">
    <source>
        <dbReference type="ARBA" id="ARBA00010199"/>
    </source>
</evidence>
<keyword evidence="2" id="KW-0472">Membrane</keyword>
<dbReference type="Pfam" id="PF01554">
    <property type="entry name" value="MatE"/>
    <property type="match status" value="1"/>
</dbReference>
<sequence length="71" mass="7644">MASALETLCGQAFGAEQCQKVGTFAYSAIGCLFLVSVPFSILWIYTEKLLVFIGQDPLISAEAGKYSFVIS</sequence>
<evidence type="ECO:0000256" key="2">
    <source>
        <dbReference type="SAM" id="Phobius"/>
    </source>
</evidence>
<keyword evidence="2" id="KW-0812">Transmembrane</keyword>
<dbReference type="GO" id="GO:0016020">
    <property type="term" value="C:membrane"/>
    <property type="evidence" value="ECO:0007669"/>
    <property type="project" value="InterPro"/>
</dbReference>
<dbReference type="InterPro" id="IPR002528">
    <property type="entry name" value="MATE_fam"/>
</dbReference>
<proteinExistence type="inferred from homology"/>
<keyword evidence="2" id="KW-1133">Transmembrane helix</keyword>
<evidence type="ECO:0000313" key="3">
    <source>
        <dbReference type="EMBL" id="PIN16123.1"/>
    </source>
</evidence>
<dbReference type="OrthoDB" id="2126698at2759"/>
<protein>
    <submittedName>
        <fullName evidence="3">Uncharacterized protein</fullName>
    </submittedName>
</protein>
<name>A0A2G9HFA7_9LAMI</name>